<feature type="chain" id="PRO_5004309830" evidence="2">
    <location>
        <begin position="25"/>
        <end position="216"/>
    </location>
</feature>
<feature type="region of interest" description="Disordered" evidence="1">
    <location>
        <begin position="32"/>
        <end position="53"/>
    </location>
</feature>
<evidence type="ECO:0000256" key="1">
    <source>
        <dbReference type="SAM" id="MobiDB-lite"/>
    </source>
</evidence>
<protein>
    <submittedName>
        <fullName evidence="3">Uncharacterized protein</fullName>
    </submittedName>
</protein>
<evidence type="ECO:0000256" key="2">
    <source>
        <dbReference type="SAM" id="SignalP"/>
    </source>
</evidence>
<sequence length="216" mass="22941">MGFSCRLVMARALLLLILAALASASSMAAKKQGRQPRGCGGHTSTSPTPELELPPCSGHRGYANCKELTGRVSFMCALESQDKQIQVNHRKFQYKFSLSSAAAVRLQSQTVLGYDEAVRAHRRSCHPGCSVHHHLKRAIAGRRGGGEGGEGAAVAEAGAAHKAALPGATTTSGEVSSTNVFVSAATTSGEVRTSYEFAASRRRSRFNQRLRATMNP</sequence>
<dbReference type="AlphaFoldDB" id="Q8LN84"/>
<keyword evidence="2" id="KW-0732">Signal</keyword>
<dbReference type="Proteomes" id="UP000000763">
    <property type="component" value="Chromosome 10"/>
</dbReference>
<reference evidence="4" key="2">
    <citation type="journal article" date="2008" name="Nucleic Acids Res.">
        <title>The rice annotation project database (RAP-DB): 2008 update.</title>
        <authorList>
            <consortium name="The rice annotation project (RAP)"/>
        </authorList>
    </citation>
    <scope>GENOME REANNOTATION</scope>
    <source>
        <strain evidence="4">cv. Nipponbare</strain>
    </source>
</reference>
<proteinExistence type="predicted"/>
<organism evidence="3 4">
    <name type="scientific">Oryza sativa subsp. japonica</name>
    <name type="common">Rice</name>
    <dbReference type="NCBI Taxonomy" id="39947"/>
    <lineage>
        <taxon>Eukaryota</taxon>
        <taxon>Viridiplantae</taxon>
        <taxon>Streptophyta</taxon>
        <taxon>Embryophyta</taxon>
        <taxon>Tracheophyta</taxon>
        <taxon>Spermatophyta</taxon>
        <taxon>Magnoliopsida</taxon>
        <taxon>Liliopsida</taxon>
        <taxon>Poales</taxon>
        <taxon>Poaceae</taxon>
        <taxon>BOP clade</taxon>
        <taxon>Oryzoideae</taxon>
        <taxon>Oryzeae</taxon>
        <taxon>Oryzinae</taxon>
        <taxon>Oryza</taxon>
        <taxon>Oryza sativa</taxon>
    </lineage>
</organism>
<dbReference type="EMBL" id="AC091122">
    <property type="protein sequence ID" value="AAM94915.1"/>
    <property type="molecule type" value="Genomic_DNA"/>
</dbReference>
<evidence type="ECO:0000313" key="3">
    <source>
        <dbReference type="EMBL" id="AAM94915.1"/>
    </source>
</evidence>
<accession>Q8LN84</accession>
<gene>
    <name evidence="3" type="primary">OSJNBb0091N21.36</name>
</gene>
<reference evidence="4" key="1">
    <citation type="journal article" date="2005" name="Nature">
        <title>The map-based sequence of the rice genome.</title>
        <authorList>
            <consortium name="International rice genome sequencing project (IRGSP)"/>
            <person name="Matsumoto T."/>
            <person name="Wu J."/>
            <person name="Kanamori H."/>
            <person name="Katayose Y."/>
            <person name="Fujisawa M."/>
            <person name="Namiki N."/>
            <person name="Mizuno H."/>
            <person name="Yamamoto K."/>
            <person name="Antonio B.A."/>
            <person name="Baba T."/>
            <person name="Sakata K."/>
            <person name="Nagamura Y."/>
            <person name="Aoki H."/>
            <person name="Arikawa K."/>
            <person name="Arita K."/>
            <person name="Bito T."/>
            <person name="Chiden Y."/>
            <person name="Fujitsuka N."/>
            <person name="Fukunaka R."/>
            <person name="Hamada M."/>
            <person name="Harada C."/>
            <person name="Hayashi A."/>
            <person name="Hijishita S."/>
            <person name="Honda M."/>
            <person name="Hosokawa S."/>
            <person name="Ichikawa Y."/>
            <person name="Idonuma A."/>
            <person name="Iijima M."/>
            <person name="Ikeda M."/>
            <person name="Ikeno M."/>
            <person name="Ito K."/>
            <person name="Ito S."/>
            <person name="Ito T."/>
            <person name="Ito Y."/>
            <person name="Ito Y."/>
            <person name="Iwabuchi A."/>
            <person name="Kamiya K."/>
            <person name="Karasawa W."/>
            <person name="Kurita K."/>
            <person name="Katagiri S."/>
            <person name="Kikuta A."/>
            <person name="Kobayashi H."/>
            <person name="Kobayashi N."/>
            <person name="Machita K."/>
            <person name="Maehara T."/>
            <person name="Masukawa M."/>
            <person name="Mizubayashi T."/>
            <person name="Mukai Y."/>
            <person name="Nagasaki H."/>
            <person name="Nagata Y."/>
            <person name="Naito S."/>
            <person name="Nakashima M."/>
            <person name="Nakama Y."/>
            <person name="Nakamichi Y."/>
            <person name="Nakamura M."/>
            <person name="Meguro A."/>
            <person name="Negishi M."/>
            <person name="Ohta I."/>
            <person name="Ohta T."/>
            <person name="Okamoto M."/>
            <person name="Ono N."/>
            <person name="Saji S."/>
            <person name="Sakaguchi M."/>
            <person name="Sakai K."/>
            <person name="Shibata M."/>
            <person name="Shimokawa T."/>
            <person name="Song J."/>
            <person name="Takazaki Y."/>
            <person name="Terasawa K."/>
            <person name="Tsugane M."/>
            <person name="Tsuji K."/>
            <person name="Ueda S."/>
            <person name="Waki K."/>
            <person name="Yamagata H."/>
            <person name="Yamamoto M."/>
            <person name="Yamamoto S."/>
            <person name="Yamane H."/>
            <person name="Yoshiki S."/>
            <person name="Yoshihara R."/>
            <person name="Yukawa K."/>
            <person name="Zhong H."/>
            <person name="Yano M."/>
            <person name="Yuan Q."/>
            <person name="Ouyang S."/>
            <person name="Liu J."/>
            <person name="Jones K.M."/>
            <person name="Gansberger K."/>
            <person name="Moffat K."/>
            <person name="Hill J."/>
            <person name="Bera J."/>
            <person name="Fadrosh D."/>
            <person name="Jin S."/>
            <person name="Johri S."/>
            <person name="Kim M."/>
            <person name="Overton L."/>
            <person name="Reardon M."/>
            <person name="Tsitrin T."/>
            <person name="Vuong H."/>
            <person name="Weaver B."/>
            <person name="Ciecko A."/>
            <person name="Tallon L."/>
            <person name="Jackson J."/>
            <person name="Pai G."/>
            <person name="Aken S.V."/>
            <person name="Utterback T."/>
            <person name="Reidmuller S."/>
            <person name="Feldblyum T."/>
            <person name="Hsiao J."/>
            <person name="Zismann V."/>
            <person name="Iobst S."/>
            <person name="de Vazeille A.R."/>
            <person name="Buell C.R."/>
            <person name="Ying K."/>
            <person name="Li Y."/>
            <person name="Lu T."/>
            <person name="Huang Y."/>
            <person name="Zhao Q."/>
            <person name="Feng Q."/>
            <person name="Zhang L."/>
            <person name="Zhu J."/>
            <person name="Weng Q."/>
            <person name="Mu J."/>
            <person name="Lu Y."/>
            <person name="Fan D."/>
            <person name="Liu Y."/>
            <person name="Guan J."/>
            <person name="Zhang Y."/>
            <person name="Yu S."/>
            <person name="Liu X."/>
            <person name="Zhang Y."/>
            <person name="Hong G."/>
            <person name="Han B."/>
            <person name="Choisne N."/>
            <person name="Demange N."/>
            <person name="Orjeda G."/>
            <person name="Samain S."/>
            <person name="Cattolico L."/>
            <person name="Pelletier E."/>
            <person name="Couloux A."/>
            <person name="Segurens B."/>
            <person name="Wincker P."/>
            <person name="D'Hont A."/>
            <person name="Scarpelli C."/>
            <person name="Weissenbach J."/>
            <person name="Salanoubat M."/>
            <person name="Quetier F."/>
            <person name="Yu Y."/>
            <person name="Kim H.R."/>
            <person name="Rambo T."/>
            <person name="Currie J."/>
            <person name="Collura K."/>
            <person name="Luo M."/>
            <person name="Yang T."/>
            <person name="Ammiraju J.S.S."/>
            <person name="Engler F."/>
            <person name="Soderlund C."/>
            <person name="Wing R.A."/>
            <person name="Palmer L.E."/>
            <person name="de la Bastide M."/>
            <person name="Spiegel L."/>
            <person name="Nascimento L."/>
            <person name="Zutavern T."/>
            <person name="O'Shaughnessy A."/>
            <person name="Dike S."/>
            <person name="Dedhia N."/>
            <person name="Preston R."/>
            <person name="Balija V."/>
            <person name="McCombie W.R."/>
            <person name="Chow T."/>
            <person name="Chen H."/>
            <person name="Chung M."/>
            <person name="Chen C."/>
            <person name="Shaw J."/>
            <person name="Wu H."/>
            <person name="Hsiao K."/>
            <person name="Chao Y."/>
            <person name="Chu M."/>
            <person name="Cheng C."/>
            <person name="Hour A."/>
            <person name="Lee P."/>
            <person name="Lin S."/>
            <person name="Lin Y."/>
            <person name="Liou J."/>
            <person name="Liu S."/>
            <person name="Hsing Y."/>
            <person name="Raghuvanshi S."/>
            <person name="Mohanty A."/>
            <person name="Bharti A.K."/>
            <person name="Gaur A."/>
            <person name="Gupta V."/>
            <person name="Kumar D."/>
            <person name="Ravi V."/>
            <person name="Vij S."/>
            <person name="Kapur A."/>
            <person name="Khurana P."/>
            <person name="Khurana P."/>
            <person name="Khurana J.P."/>
            <person name="Tyagi A.K."/>
            <person name="Gaikwad K."/>
            <person name="Singh A."/>
            <person name="Dalal V."/>
            <person name="Srivastava S."/>
            <person name="Dixit A."/>
            <person name="Pal A.K."/>
            <person name="Ghazi I.A."/>
            <person name="Yadav M."/>
            <person name="Pandit A."/>
            <person name="Bhargava A."/>
            <person name="Sureshbabu K."/>
            <person name="Batra K."/>
            <person name="Sharma T.R."/>
            <person name="Mohapatra T."/>
            <person name="Singh N.K."/>
            <person name="Messing J."/>
            <person name="Nelson A.B."/>
            <person name="Fuks G."/>
            <person name="Kavchok S."/>
            <person name="Keizer G."/>
            <person name="Linton E."/>
            <person name="Llaca V."/>
            <person name="Song R."/>
            <person name="Tanyolac B."/>
            <person name="Young S."/>
            <person name="Ho-Il K."/>
            <person name="Hahn J.H."/>
            <person name="Sangsakoo G."/>
            <person name="Vanavichit A."/>
            <person name="de Mattos Luiz.A.T."/>
            <person name="Zimmer P.D."/>
            <person name="Malone G."/>
            <person name="Dellagostin O."/>
            <person name="de Oliveira A.C."/>
            <person name="Bevan M."/>
            <person name="Bancroft I."/>
            <person name="Minx P."/>
            <person name="Cordum H."/>
            <person name="Wilson R."/>
            <person name="Cheng Z."/>
            <person name="Jin W."/>
            <person name="Jiang J."/>
            <person name="Leong S.A."/>
            <person name="Iwama H."/>
            <person name="Gojobori T."/>
            <person name="Itoh T."/>
            <person name="Niimura Y."/>
            <person name="Fujii Y."/>
            <person name="Habara T."/>
            <person name="Sakai H."/>
            <person name="Sato Y."/>
            <person name="Wilson G."/>
            <person name="Kumar K."/>
            <person name="McCouch S."/>
            <person name="Juretic N."/>
            <person name="Hoen D."/>
            <person name="Wright S."/>
            <person name="Bruskiewich R."/>
            <person name="Bureau T."/>
            <person name="Miyao A."/>
            <person name="Hirochika H."/>
            <person name="Nishikawa T."/>
            <person name="Kadowaki K."/>
            <person name="Sugiura M."/>
            <person name="Burr B."/>
            <person name="Sasaki T."/>
        </authorList>
    </citation>
    <scope>NUCLEOTIDE SEQUENCE [LARGE SCALE GENOMIC DNA]</scope>
    <source>
        <strain evidence="4">cv. Nipponbare</strain>
    </source>
</reference>
<name>Q8LN84_ORYSJ</name>
<evidence type="ECO:0000313" key="4">
    <source>
        <dbReference type="Proteomes" id="UP000000763"/>
    </source>
</evidence>
<feature type="signal peptide" evidence="2">
    <location>
        <begin position="1"/>
        <end position="24"/>
    </location>
</feature>